<dbReference type="RefSeq" id="WP_239086625.1">
    <property type="nucleotide sequence ID" value="NZ_JAAGMP010001484.1"/>
</dbReference>
<reference evidence="2 3" key="1">
    <citation type="submission" date="2020-01" db="EMBL/GenBank/DDBJ databases">
        <title>Insect and environment-associated Actinomycetes.</title>
        <authorList>
            <person name="Currrie C."/>
            <person name="Chevrette M."/>
            <person name="Carlson C."/>
            <person name="Stubbendieck R."/>
            <person name="Wendt-Pienkowski E."/>
        </authorList>
    </citation>
    <scope>NUCLEOTIDE SEQUENCE [LARGE SCALE GENOMIC DNA]</scope>
    <source>
        <strain evidence="2 3">SID7590</strain>
    </source>
</reference>
<accession>A0A7K3S778</accession>
<proteinExistence type="predicted"/>
<protein>
    <recommendedName>
        <fullName evidence="1">Gp5/Type VI secretion system Vgr protein OB-fold domain-containing protein</fullName>
    </recommendedName>
</protein>
<gene>
    <name evidence="2" type="ORF">G3I50_33685</name>
</gene>
<evidence type="ECO:0000259" key="1">
    <source>
        <dbReference type="Pfam" id="PF04717"/>
    </source>
</evidence>
<dbReference type="InterPro" id="IPR037026">
    <property type="entry name" value="Vgr_OB-fold_dom_sf"/>
</dbReference>
<name>A0A7K3S778_9ACTN</name>
<comment type="caution">
    <text evidence="2">The sequence shown here is derived from an EMBL/GenBank/DDBJ whole genome shotgun (WGS) entry which is preliminary data.</text>
</comment>
<dbReference type="Proteomes" id="UP000469670">
    <property type="component" value="Unassembled WGS sequence"/>
</dbReference>
<evidence type="ECO:0000313" key="3">
    <source>
        <dbReference type="Proteomes" id="UP000469670"/>
    </source>
</evidence>
<dbReference type="Pfam" id="PF04717">
    <property type="entry name" value="Phage_base_V"/>
    <property type="match status" value="1"/>
</dbReference>
<dbReference type="SUPFAM" id="SSF69255">
    <property type="entry name" value="gp5 N-terminal domain-like"/>
    <property type="match status" value="1"/>
</dbReference>
<dbReference type="InterPro" id="IPR006531">
    <property type="entry name" value="Gp5/Vgr_OB"/>
</dbReference>
<dbReference type="EMBL" id="JAAGMP010001484">
    <property type="protein sequence ID" value="NEC23163.1"/>
    <property type="molecule type" value="Genomic_DNA"/>
</dbReference>
<evidence type="ECO:0000313" key="2">
    <source>
        <dbReference type="EMBL" id="NEC23163.1"/>
    </source>
</evidence>
<organism evidence="2 3">
    <name type="scientific">Streptomyces parvus</name>
    <dbReference type="NCBI Taxonomy" id="66428"/>
    <lineage>
        <taxon>Bacteria</taxon>
        <taxon>Bacillati</taxon>
        <taxon>Actinomycetota</taxon>
        <taxon>Actinomycetes</taxon>
        <taxon>Kitasatosporales</taxon>
        <taxon>Streptomycetaceae</taxon>
        <taxon>Streptomyces</taxon>
    </lineage>
</organism>
<dbReference type="AlphaFoldDB" id="A0A7K3S778"/>
<feature type="domain" description="Gp5/Type VI secretion system Vgr protein OB-fold" evidence="1">
    <location>
        <begin position="67"/>
        <end position="138"/>
    </location>
</feature>
<sequence>VVRVTGPPAPFAGTWTVNAAQHVFDLSEGGYRTHLQLGNPEDRTFLGLAAGPAAAHTAPRVQGLVCGVVTDVNDPVRKGRVKVVLAWLAPDHETDWAPVVQAAGGRRGGAMMLPEIGDQVLLGFELGDPRRPYVVGGVLSNACGYEPGGPAVEAVGHTAEVVRRGIVSPSGTMLAFHDRMPSEPGRPPTVSSVVLGTGDGGLGLTVDQVAGTVTLTSRPHSAKGQVHIACGDGGTIAVTAGAGGHVSIDGGSTLSLSAQESISIESTGTVAIKGSKIELN</sequence>
<feature type="non-terminal residue" evidence="2">
    <location>
        <position position="1"/>
    </location>
</feature>
<dbReference type="Gene3D" id="2.40.50.230">
    <property type="entry name" value="Gp5 N-terminal domain"/>
    <property type="match status" value="1"/>
</dbReference>